<evidence type="ECO:0000313" key="5">
    <source>
        <dbReference type="RefSeq" id="XP_046600072.1"/>
    </source>
</evidence>
<dbReference type="SMART" id="SM00703">
    <property type="entry name" value="NRF"/>
    <property type="match status" value="1"/>
</dbReference>
<evidence type="ECO:0000259" key="3">
    <source>
        <dbReference type="SMART" id="SM00703"/>
    </source>
</evidence>
<feature type="domain" description="Nose resistant-to-fluoxetine protein N-terminal" evidence="3">
    <location>
        <begin position="59"/>
        <end position="193"/>
    </location>
</feature>
<dbReference type="InterPro" id="IPR002656">
    <property type="entry name" value="Acyl_transf_3_dom"/>
</dbReference>
<dbReference type="PANTHER" id="PTHR11161">
    <property type="entry name" value="O-ACYLTRANSFERASE"/>
    <property type="match status" value="1"/>
</dbReference>
<evidence type="ECO:0000256" key="1">
    <source>
        <dbReference type="SAM" id="Phobius"/>
    </source>
</evidence>
<keyword evidence="1" id="KW-0812">Transmembrane</keyword>
<keyword evidence="4" id="KW-1185">Reference proteome</keyword>
<dbReference type="InterPro" id="IPR006621">
    <property type="entry name" value="Nose-resist-to-fluoxetine_N"/>
</dbReference>
<evidence type="ECO:0000256" key="2">
    <source>
        <dbReference type="SAM" id="SignalP"/>
    </source>
</evidence>
<dbReference type="Proteomes" id="UP000829291">
    <property type="component" value="Chromosome 6"/>
</dbReference>
<gene>
    <name evidence="5" type="primary">LOC107217962</name>
</gene>
<keyword evidence="2" id="KW-0732">Signal</keyword>
<dbReference type="InterPro" id="IPR052728">
    <property type="entry name" value="O2_lipid_transport_reg"/>
</dbReference>
<feature type="transmembrane region" description="Helical" evidence="1">
    <location>
        <begin position="583"/>
        <end position="606"/>
    </location>
</feature>
<feature type="transmembrane region" description="Helical" evidence="1">
    <location>
        <begin position="551"/>
        <end position="571"/>
    </location>
</feature>
<dbReference type="Pfam" id="PF01757">
    <property type="entry name" value="Acyl_transf_3"/>
    <property type="match status" value="1"/>
</dbReference>
<feature type="signal peptide" evidence="2">
    <location>
        <begin position="1"/>
        <end position="19"/>
    </location>
</feature>
<dbReference type="RefSeq" id="XP_046600072.1">
    <property type="nucleotide sequence ID" value="XM_046744116.1"/>
</dbReference>
<feature type="transmembrane region" description="Helical" evidence="1">
    <location>
        <begin position="441"/>
        <end position="462"/>
    </location>
</feature>
<keyword evidence="1" id="KW-1133">Transmembrane helix</keyword>
<organism evidence="4 5">
    <name type="scientific">Neodiprion lecontei</name>
    <name type="common">Redheaded pine sawfly</name>
    <dbReference type="NCBI Taxonomy" id="441921"/>
    <lineage>
        <taxon>Eukaryota</taxon>
        <taxon>Metazoa</taxon>
        <taxon>Ecdysozoa</taxon>
        <taxon>Arthropoda</taxon>
        <taxon>Hexapoda</taxon>
        <taxon>Insecta</taxon>
        <taxon>Pterygota</taxon>
        <taxon>Neoptera</taxon>
        <taxon>Endopterygota</taxon>
        <taxon>Hymenoptera</taxon>
        <taxon>Tenthredinoidea</taxon>
        <taxon>Diprionidae</taxon>
        <taxon>Diprioninae</taxon>
        <taxon>Neodiprion</taxon>
    </lineage>
</organism>
<feature type="transmembrane region" description="Helical" evidence="1">
    <location>
        <begin position="626"/>
        <end position="647"/>
    </location>
</feature>
<dbReference type="Pfam" id="PF20146">
    <property type="entry name" value="NRF"/>
    <property type="match status" value="1"/>
</dbReference>
<feature type="chain" id="PRO_5047512092" evidence="2">
    <location>
        <begin position="20"/>
        <end position="693"/>
    </location>
</feature>
<feature type="transmembrane region" description="Helical" evidence="1">
    <location>
        <begin position="518"/>
        <end position="539"/>
    </location>
</feature>
<keyword evidence="1" id="KW-0472">Membrane</keyword>
<proteinExistence type="predicted"/>
<feature type="transmembrane region" description="Helical" evidence="1">
    <location>
        <begin position="268"/>
        <end position="289"/>
    </location>
</feature>
<name>A0ABM3GIH3_NEOLC</name>
<feature type="transmembrane region" description="Helical" evidence="1">
    <location>
        <begin position="349"/>
        <end position="370"/>
    </location>
</feature>
<protein>
    <submittedName>
        <fullName evidence="5">Nose resistant to fluoxetine protein 6-like</fullName>
    </submittedName>
</protein>
<sequence>MFSHLNLLLAVLFVTSIQSSSFASMDHGTDKSRVWVKRIVTSSRRPWIEGFKSVVQTSESSCADEVAVLIKAIESGQEWALQMLDASSSFQSGLMRGNFRDVGMYDECVEVNERYNNFSIRGKHCTVSLGSMSPTSPALDGMDYLRIFSSLCVPSACNETHVEQIINATIMNTPAISDLEFEVSKASCAQVGSDDLNAGEIYTIIFFSAVVVFMIACTICDIARRLRPTKASSSLDSLAKFSLYTNALAVLSTKVKPDTLRSVQGLRVLSMCWVILGHGFLTLFIRLVVNVFEIDEWLNSWTSLYIEAAPFAVDTFFLVSGFFTAYLLLKAMKSGRRINWPMLYLRRYIRLTTSLAVVMLFVSLLAHRVANGPLWNTLLNTGIQTCQENWWVNLLYLQNLVNVERSCLLHTWYLAADMQLFWISPIIVYPLHRWPKYGIRILGFFLLASIVTPPVVLALNGYSNRICTMRVDLGKAVVNDFYKFYMPTYNRAGAYFVGMLLGYDVVNKKRQLTKVNVSINWLITFVLLLFCACATHLNYSDNFAYNRVLEAVFALTLRPCWSIAMAWVIYACTHGYGGFVNRFLSLPLFLPLSRLSYSTYLLHFLIQSGRNAVARTPVAFSNSLIFYDYFADLALSLIVGFIFTLFFESPMVVLEKMFVKTKSESNRVTLVQGTNKELQVKEAGILKESTKED</sequence>
<feature type="transmembrane region" description="Helical" evidence="1">
    <location>
        <begin position="201"/>
        <end position="223"/>
    </location>
</feature>
<accession>A0ABM3GIH3</accession>
<dbReference type="GeneID" id="107217962"/>
<reference evidence="5" key="1">
    <citation type="submission" date="2025-08" db="UniProtKB">
        <authorList>
            <consortium name="RefSeq"/>
        </authorList>
    </citation>
    <scope>IDENTIFICATION</scope>
    <source>
        <tissue evidence="5">Thorax and Abdomen</tissue>
    </source>
</reference>
<feature type="transmembrane region" description="Helical" evidence="1">
    <location>
        <begin position="309"/>
        <end position="329"/>
    </location>
</feature>
<evidence type="ECO:0000313" key="4">
    <source>
        <dbReference type="Proteomes" id="UP000829291"/>
    </source>
</evidence>
<dbReference type="PANTHER" id="PTHR11161:SF0">
    <property type="entry name" value="O-ACYLTRANSFERASE LIKE PROTEIN"/>
    <property type="match status" value="1"/>
</dbReference>